<evidence type="ECO:0000256" key="1">
    <source>
        <dbReference type="SAM" id="Coils"/>
    </source>
</evidence>
<keyword evidence="3" id="KW-1185">Reference proteome</keyword>
<reference evidence="2" key="1">
    <citation type="submission" date="2020-12" db="EMBL/GenBank/DDBJ databases">
        <title>Pontibaca salina gen. nov., sp. nov., isolated from marine sediment.</title>
        <authorList>
            <person name="Bo J."/>
            <person name="Wang S."/>
            <person name="Song X."/>
            <person name="Du Z."/>
        </authorList>
    </citation>
    <scope>NUCLEOTIDE SEQUENCE</scope>
    <source>
        <strain evidence="2">S1109L</strain>
    </source>
</reference>
<dbReference type="RefSeq" id="WP_198684295.1">
    <property type="nucleotide sequence ID" value="NZ_JAEIJD010000001.1"/>
</dbReference>
<evidence type="ECO:0000313" key="2">
    <source>
        <dbReference type="EMBL" id="MBI6628259.1"/>
    </source>
</evidence>
<protein>
    <recommendedName>
        <fullName evidence="4">Chaperone modulatory protein CbpM</fullName>
    </recommendedName>
</protein>
<gene>
    <name evidence="2" type="ORF">JAO82_00045</name>
</gene>
<dbReference type="AlphaFoldDB" id="A0A934M1Y7"/>
<comment type="caution">
    <text evidence="2">The sequence shown here is derived from an EMBL/GenBank/DDBJ whole genome shotgun (WGS) entry which is preliminary data.</text>
</comment>
<dbReference type="EMBL" id="JAEIJD010000001">
    <property type="protein sequence ID" value="MBI6628259.1"/>
    <property type="molecule type" value="Genomic_DNA"/>
</dbReference>
<evidence type="ECO:0008006" key="4">
    <source>
        <dbReference type="Google" id="ProtNLM"/>
    </source>
</evidence>
<dbReference type="Gene3D" id="1.10.1660.10">
    <property type="match status" value="1"/>
</dbReference>
<accession>A0A934M1Y7</accession>
<proteinExistence type="predicted"/>
<keyword evidence="1" id="KW-0175">Coiled coil</keyword>
<name>A0A934M1Y7_9RHOB</name>
<dbReference type="Proteomes" id="UP000613255">
    <property type="component" value="Unassembled WGS sequence"/>
</dbReference>
<sequence length="112" mass="12780">MTVLYSETQLVRTIDRLTESQLTTFIQAEIITPVQTDSGPAFREIDVARLNLLCELSDEFDLNEDALGMIMSLVDQLHSARRDLRNIVTALKRENTDVQRRIASALLHKHDN</sequence>
<evidence type="ECO:0000313" key="3">
    <source>
        <dbReference type="Proteomes" id="UP000613255"/>
    </source>
</evidence>
<organism evidence="2 3">
    <name type="scientific">Pontibaca salina</name>
    <dbReference type="NCBI Taxonomy" id="2795731"/>
    <lineage>
        <taxon>Bacteria</taxon>
        <taxon>Pseudomonadati</taxon>
        <taxon>Pseudomonadota</taxon>
        <taxon>Alphaproteobacteria</taxon>
        <taxon>Rhodobacterales</taxon>
        <taxon>Roseobacteraceae</taxon>
        <taxon>Pontibaca</taxon>
    </lineage>
</organism>
<feature type="coiled-coil region" evidence="1">
    <location>
        <begin position="74"/>
        <end position="101"/>
    </location>
</feature>